<organism evidence="5 6">
    <name type="scientific">Nitrospirillum viridazoti CBAmc</name>
    <dbReference type="NCBI Taxonomy" id="1441467"/>
    <lineage>
        <taxon>Bacteria</taxon>
        <taxon>Pseudomonadati</taxon>
        <taxon>Pseudomonadota</taxon>
        <taxon>Alphaproteobacteria</taxon>
        <taxon>Rhodospirillales</taxon>
        <taxon>Azospirillaceae</taxon>
        <taxon>Nitrospirillum</taxon>
        <taxon>Nitrospirillum viridazoti</taxon>
    </lineage>
</organism>
<dbReference type="PANTHER" id="PTHR33164">
    <property type="entry name" value="TRANSCRIPTIONAL REGULATOR, MARR FAMILY"/>
    <property type="match status" value="1"/>
</dbReference>
<dbReference type="InterPro" id="IPR036388">
    <property type="entry name" value="WH-like_DNA-bd_sf"/>
</dbReference>
<dbReference type="GO" id="GO:0003700">
    <property type="term" value="F:DNA-binding transcription factor activity"/>
    <property type="evidence" value="ECO:0007669"/>
    <property type="project" value="InterPro"/>
</dbReference>
<evidence type="ECO:0000256" key="2">
    <source>
        <dbReference type="ARBA" id="ARBA00023125"/>
    </source>
</evidence>
<dbReference type="AlphaFoldDB" id="A0A248JWG8"/>
<dbReference type="PANTHER" id="PTHR33164:SF43">
    <property type="entry name" value="HTH-TYPE TRANSCRIPTIONAL REPRESSOR YETL"/>
    <property type="match status" value="1"/>
</dbReference>
<reference evidence="5 6" key="1">
    <citation type="submission" date="2017-06" db="EMBL/GenBank/DDBJ databases">
        <title>Complete genome sequence of Nitrospirillum amazonense strain CBAmC, an endophytic nitrogen-fixing and plant growth-promoting bacterium, isolated from sugarcane.</title>
        <authorList>
            <person name="Schwab S."/>
            <person name="dos Santos Teixeira K.R."/>
            <person name="Simoes Araujo J.L."/>
            <person name="Soares Vidal M."/>
            <person name="Borges de Freitas H.R."/>
            <person name="Rivello Crivelaro A.L."/>
            <person name="Bueno de Camargo Nunes A."/>
            <person name="dos Santos C.M."/>
            <person name="Palmeira da Silva Rosa D."/>
            <person name="da Silva Padilha D."/>
            <person name="da Silva E."/>
            <person name="Araujo Terra L."/>
            <person name="Soares Mendes V."/>
            <person name="Farinelli L."/>
            <person name="Magalhaes Cruz L."/>
            <person name="Baldani J.I."/>
        </authorList>
    </citation>
    <scope>NUCLEOTIDE SEQUENCE [LARGE SCALE GENOMIC DNA]</scope>
    <source>
        <strain evidence="5 6">CBAmC</strain>
    </source>
</reference>
<dbReference type="Proteomes" id="UP000197153">
    <property type="component" value="Chromosome 2"/>
</dbReference>
<protein>
    <submittedName>
        <fullName evidence="5">MarR family transcriptional regulator</fullName>
    </submittedName>
</protein>
<name>A0A248JWG8_9PROT</name>
<keyword evidence="3" id="KW-0804">Transcription</keyword>
<dbReference type="InterPro" id="IPR036390">
    <property type="entry name" value="WH_DNA-bd_sf"/>
</dbReference>
<sequence length="145" mass="16143">MSTPPPAPERVDPLEKADYELLAEFRHVLRRFLSFSEDAAAVAGLTAQQHQALLAIKGYPGRDHVTVGELAERLCVRPHSAVGLIDRLEGNGWVRRAPGPEDRRQVVISLTPAAEELLAGLSRVHRDEIRRLSPLLRTLFDRLEG</sequence>
<dbReference type="KEGG" id="nao:Y958_18380"/>
<feature type="domain" description="HTH marR-type" evidence="4">
    <location>
        <begin position="18"/>
        <end position="145"/>
    </location>
</feature>
<dbReference type="RefSeq" id="WP_088873410.1">
    <property type="nucleotide sequence ID" value="NZ_CP022111.1"/>
</dbReference>
<dbReference type="GO" id="GO:0003677">
    <property type="term" value="F:DNA binding"/>
    <property type="evidence" value="ECO:0007669"/>
    <property type="project" value="UniProtKB-KW"/>
</dbReference>
<evidence type="ECO:0000256" key="3">
    <source>
        <dbReference type="ARBA" id="ARBA00023163"/>
    </source>
</evidence>
<evidence type="ECO:0000256" key="1">
    <source>
        <dbReference type="ARBA" id="ARBA00023015"/>
    </source>
</evidence>
<dbReference type="SMART" id="SM00347">
    <property type="entry name" value="HTH_MARR"/>
    <property type="match status" value="1"/>
</dbReference>
<dbReference type="PROSITE" id="PS01117">
    <property type="entry name" value="HTH_MARR_1"/>
    <property type="match status" value="1"/>
</dbReference>
<dbReference type="GO" id="GO:0006950">
    <property type="term" value="P:response to stress"/>
    <property type="evidence" value="ECO:0007669"/>
    <property type="project" value="TreeGrafter"/>
</dbReference>
<dbReference type="Gene3D" id="1.10.10.10">
    <property type="entry name" value="Winged helix-like DNA-binding domain superfamily/Winged helix DNA-binding domain"/>
    <property type="match status" value="1"/>
</dbReference>
<dbReference type="PROSITE" id="PS50995">
    <property type="entry name" value="HTH_MARR_2"/>
    <property type="match status" value="1"/>
</dbReference>
<keyword evidence="1" id="KW-0805">Transcription regulation</keyword>
<dbReference type="InterPro" id="IPR023187">
    <property type="entry name" value="Tscrpt_reg_MarR-type_CS"/>
</dbReference>
<keyword evidence="6" id="KW-1185">Reference proteome</keyword>
<gene>
    <name evidence="5" type="ORF">Y958_18380</name>
</gene>
<dbReference type="EMBL" id="CP022111">
    <property type="protein sequence ID" value="ASG22866.1"/>
    <property type="molecule type" value="Genomic_DNA"/>
</dbReference>
<dbReference type="Pfam" id="PF12802">
    <property type="entry name" value="MarR_2"/>
    <property type="match status" value="1"/>
</dbReference>
<keyword evidence="2" id="KW-0238">DNA-binding</keyword>
<dbReference type="InterPro" id="IPR000835">
    <property type="entry name" value="HTH_MarR-typ"/>
</dbReference>
<dbReference type="InterPro" id="IPR039422">
    <property type="entry name" value="MarR/SlyA-like"/>
</dbReference>
<evidence type="ECO:0000313" key="5">
    <source>
        <dbReference type="EMBL" id="ASG22866.1"/>
    </source>
</evidence>
<evidence type="ECO:0000259" key="4">
    <source>
        <dbReference type="PROSITE" id="PS50995"/>
    </source>
</evidence>
<dbReference type="PRINTS" id="PR00598">
    <property type="entry name" value="HTHMARR"/>
</dbReference>
<accession>A0A248JWG8</accession>
<dbReference type="SUPFAM" id="SSF46785">
    <property type="entry name" value="Winged helix' DNA-binding domain"/>
    <property type="match status" value="1"/>
</dbReference>
<proteinExistence type="predicted"/>
<evidence type="ECO:0000313" key="6">
    <source>
        <dbReference type="Proteomes" id="UP000197153"/>
    </source>
</evidence>